<dbReference type="EMBL" id="BQKI01000075">
    <property type="protein sequence ID" value="GJN22068.1"/>
    <property type="molecule type" value="Genomic_DNA"/>
</dbReference>
<dbReference type="AlphaFoldDB" id="A0AAV5EH69"/>
<protein>
    <submittedName>
        <fullName evidence="1">Uncharacterized protein</fullName>
    </submittedName>
</protein>
<organism evidence="1 2">
    <name type="scientific">Eleusine coracana subsp. coracana</name>
    <dbReference type="NCBI Taxonomy" id="191504"/>
    <lineage>
        <taxon>Eukaryota</taxon>
        <taxon>Viridiplantae</taxon>
        <taxon>Streptophyta</taxon>
        <taxon>Embryophyta</taxon>
        <taxon>Tracheophyta</taxon>
        <taxon>Spermatophyta</taxon>
        <taxon>Magnoliopsida</taxon>
        <taxon>Liliopsida</taxon>
        <taxon>Poales</taxon>
        <taxon>Poaceae</taxon>
        <taxon>PACMAD clade</taxon>
        <taxon>Chloridoideae</taxon>
        <taxon>Cynodonteae</taxon>
        <taxon>Eleusininae</taxon>
        <taxon>Eleusine</taxon>
    </lineage>
</organism>
<evidence type="ECO:0000313" key="2">
    <source>
        <dbReference type="Proteomes" id="UP001054889"/>
    </source>
</evidence>
<keyword evidence="2" id="KW-1185">Reference proteome</keyword>
<gene>
    <name evidence="1" type="primary">gb09599</name>
    <name evidence="1" type="ORF">PR202_gb09599</name>
</gene>
<sequence>MVWCSGALNRFSRATSSERREPAAVSSARCAWRRCARATGERCCRGAATPSTWSAWARGCVRAAVAPCAAPARQPRPAVPPLISLLKTSSAYAVS</sequence>
<dbReference type="Proteomes" id="UP001054889">
    <property type="component" value="Unassembled WGS sequence"/>
</dbReference>
<comment type="caution">
    <text evidence="1">The sequence shown here is derived from an EMBL/GenBank/DDBJ whole genome shotgun (WGS) entry which is preliminary data.</text>
</comment>
<accession>A0AAV5EH69</accession>
<name>A0AAV5EH69_ELECO</name>
<reference evidence="1" key="2">
    <citation type="submission" date="2021-12" db="EMBL/GenBank/DDBJ databases">
        <title>Resequencing data analysis of finger millet.</title>
        <authorList>
            <person name="Hatakeyama M."/>
            <person name="Aluri S."/>
            <person name="Balachadran M.T."/>
            <person name="Sivarajan S.R."/>
            <person name="Poveda L."/>
            <person name="Shimizu-Inatsugi R."/>
            <person name="Schlapbach R."/>
            <person name="Sreeman S.M."/>
            <person name="Shimizu K.K."/>
        </authorList>
    </citation>
    <scope>NUCLEOTIDE SEQUENCE</scope>
</reference>
<reference evidence="1" key="1">
    <citation type="journal article" date="2018" name="DNA Res.">
        <title>Multiple hybrid de novo genome assembly of finger millet, an orphan allotetraploid crop.</title>
        <authorList>
            <person name="Hatakeyama M."/>
            <person name="Aluri S."/>
            <person name="Balachadran M.T."/>
            <person name="Sivarajan S.R."/>
            <person name="Patrignani A."/>
            <person name="Gruter S."/>
            <person name="Poveda L."/>
            <person name="Shimizu-Inatsugi R."/>
            <person name="Baeten J."/>
            <person name="Francoijs K.J."/>
            <person name="Nataraja K.N."/>
            <person name="Reddy Y.A.N."/>
            <person name="Phadnis S."/>
            <person name="Ravikumar R.L."/>
            <person name="Schlapbach R."/>
            <person name="Sreeman S.M."/>
            <person name="Shimizu K.K."/>
        </authorList>
    </citation>
    <scope>NUCLEOTIDE SEQUENCE</scope>
</reference>
<proteinExistence type="predicted"/>
<evidence type="ECO:0000313" key="1">
    <source>
        <dbReference type="EMBL" id="GJN22068.1"/>
    </source>
</evidence>